<keyword evidence="3" id="KW-1185">Reference proteome</keyword>
<keyword evidence="1" id="KW-0472">Membrane</keyword>
<comment type="caution">
    <text evidence="2">The sequence shown here is derived from an EMBL/GenBank/DDBJ whole genome shotgun (WGS) entry which is preliminary data.</text>
</comment>
<accession>A0A2N0VLW5</accession>
<evidence type="ECO:0000313" key="2">
    <source>
        <dbReference type="EMBL" id="PKD45172.1"/>
    </source>
</evidence>
<keyword evidence="1" id="KW-1133">Transmembrane helix</keyword>
<evidence type="ECO:0000256" key="1">
    <source>
        <dbReference type="SAM" id="Phobius"/>
    </source>
</evidence>
<protein>
    <submittedName>
        <fullName evidence="2">Uncharacterized protein</fullName>
    </submittedName>
</protein>
<reference evidence="2 3" key="1">
    <citation type="submission" date="2017-11" db="EMBL/GenBank/DDBJ databases">
        <title>Rhodohalobacter 15182 sp. nov., isolated from a salt lake.</title>
        <authorList>
            <person name="Han S."/>
        </authorList>
    </citation>
    <scope>NUCLEOTIDE SEQUENCE [LARGE SCALE GENOMIC DNA]</scope>
    <source>
        <strain evidence="2 3">15182</strain>
    </source>
</reference>
<dbReference type="Proteomes" id="UP000233398">
    <property type="component" value="Unassembled WGS sequence"/>
</dbReference>
<sequence length="206" mass="22627">MKTFALIFKKTGLYLIFGLLFAHLIQSTAWAQVNNINVGDRVRISAPAAQTKTLYRKTLFGTVNNITPEEIYLLSNNEYFIIPFNSIRRIHVSTGKKRNTGKGALIGLSSGALLGGMISLVTYEECDDSEPFGCWLDFSKGESFVLGAAALGLSGLVLGTVLGAIIKTDRWHRLPIEVLMNSPPVTSQKLSFCPVVNVKFSISRNR</sequence>
<evidence type="ECO:0000313" key="3">
    <source>
        <dbReference type="Proteomes" id="UP000233398"/>
    </source>
</evidence>
<name>A0A2N0VLW5_9BACT</name>
<dbReference type="EMBL" id="PISP01000001">
    <property type="protein sequence ID" value="PKD45172.1"/>
    <property type="molecule type" value="Genomic_DNA"/>
</dbReference>
<keyword evidence="1" id="KW-0812">Transmembrane</keyword>
<proteinExistence type="predicted"/>
<dbReference type="AlphaFoldDB" id="A0A2N0VLW5"/>
<dbReference type="RefSeq" id="WP_101072710.1">
    <property type="nucleotide sequence ID" value="NZ_PISP01000001.1"/>
</dbReference>
<feature type="transmembrane region" description="Helical" evidence="1">
    <location>
        <begin position="143"/>
        <end position="166"/>
    </location>
</feature>
<organism evidence="2 3">
    <name type="scientific">Rhodohalobacter barkolensis</name>
    <dbReference type="NCBI Taxonomy" id="2053187"/>
    <lineage>
        <taxon>Bacteria</taxon>
        <taxon>Pseudomonadati</taxon>
        <taxon>Balneolota</taxon>
        <taxon>Balneolia</taxon>
        <taxon>Balneolales</taxon>
        <taxon>Balneolaceae</taxon>
        <taxon>Rhodohalobacter</taxon>
    </lineage>
</organism>
<feature type="transmembrane region" description="Helical" evidence="1">
    <location>
        <begin position="103"/>
        <end position="123"/>
    </location>
</feature>
<gene>
    <name evidence="2" type="ORF">CWD77_06895</name>
</gene>